<sequence length="59" mass="6391">MIINHNIPALNAYRQLSINNSNTQKALERLSSGLRINRAADDAAGLANSEKTPCANQRA</sequence>
<evidence type="ECO:0000313" key="3">
    <source>
        <dbReference type="EMBL" id="MBM7645032.1"/>
    </source>
</evidence>
<dbReference type="InterPro" id="IPR001029">
    <property type="entry name" value="Flagellin_N"/>
</dbReference>
<comment type="caution">
    <text evidence="3">The sequence shown here is derived from an EMBL/GenBank/DDBJ whole genome shotgun (WGS) entry which is preliminary data.</text>
</comment>
<evidence type="ECO:0000313" key="4">
    <source>
        <dbReference type="Proteomes" id="UP000808914"/>
    </source>
</evidence>
<name>A0ABS2PYD0_9BACL</name>
<reference evidence="3 4" key="1">
    <citation type="submission" date="2021-01" db="EMBL/GenBank/DDBJ databases">
        <title>Genomic Encyclopedia of Type Strains, Phase IV (KMG-IV): sequencing the most valuable type-strain genomes for metagenomic binning, comparative biology and taxonomic classification.</title>
        <authorList>
            <person name="Goeker M."/>
        </authorList>
    </citation>
    <scope>NUCLEOTIDE SEQUENCE [LARGE SCALE GENOMIC DNA]</scope>
    <source>
        <strain evidence="3 4">DSM 28236</strain>
    </source>
</reference>
<dbReference type="Pfam" id="PF00669">
    <property type="entry name" value="Flagellin_N"/>
    <property type="match status" value="1"/>
</dbReference>
<keyword evidence="4" id="KW-1185">Reference proteome</keyword>
<dbReference type="InterPro" id="IPR001492">
    <property type="entry name" value="Flagellin"/>
</dbReference>
<dbReference type="SUPFAM" id="SSF64518">
    <property type="entry name" value="Phase 1 flagellin"/>
    <property type="match status" value="1"/>
</dbReference>
<dbReference type="PANTHER" id="PTHR42792">
    <property type="entry name" value="FLAGELLIN"/>
    <property type="match status" value="1"/>
</dbReference>
<proteinExistence type="predicted"/>
<evidence type="ECO:0000259" key="2">
    <source>
        <dbReference type="Pfam" id="PF00669"/>
    </source>
</evidence>
<feature type="domain" description="Flagellin N-terminal" evidence="2">
    <location>
        <begin position="3"/>
        <end position="51"/>
    </location>
</feature>
<dbReference type="RefSeq" id="WP_205002974.1">
    <property type="nucleotide sequence ID" value="NZ_JAFBER010000005.1"/>
</dbReference>
<gene>
    <name evidence="3" type="ORF">JOD45_001241</name>
</gene>
<organism evidence="3 4">
    <name type="scientific">Scopulibacillus daqui</name>
    <dbReference type="NCBI Taxonomy" id="1469162"/>
    <lineage>
        <taxon>Bacteria</taxon>
        <taxon>Bacillati</taxon>
        <taxon>Bacillota</taxon>
        <taxon>Bacilli</taxon>
        <taxon>Bacillales</taxon>
        <taxon>Sporolactobacillaceae</taxon>
        <taxon>Scopulibacillus</taxon>
    </lineage>
</organism>
<dbReference type="EMBL" id="JAFBER010000005">
    <property type="protein sequence ID" value="MBM7645032.1"/>
    <property type="molecule type" value="Genomic_DNA"/>
</dbReference>
<dbReference type="PANTHER" id="PTHR42792:SF2">
    <property type="entry name" value="FLAGELLIN"/>
    <property type="match status" value="1"/>
</dbReference>
<dbReference type="Gene3D" id="6.10.280.190">
    <property type="match status" value="1"/>
</dbReference>
<accession>A0ABS2PYD0</accession>
<protein>
    <recommendedName>
        <fullName evidence="1">Flagellin</fullName>
    </recommendedName>
</protein>
<dbReference type="Proteomes" id="UP000808914">
    <property type="component" value="Unassembled WGS sequence"/>
</dbReference>
<evidence type="ECO:0000256" key="1">
    <source>
        <dbReference type="ARBA" id="ARBA00020110"/>
    </source>
</evidence>